<name>A0ABD3VPU6_SINWO</name>
<dbReference type="Proteomes" id="UP001634394">
    <property type="component" value="Unassembled WGS sequence"/>
</dbReference>
<keyword evidence="3" id="KW-1185">Reference proteome</keyword>
<evidence type="ECO:0000256" key="1">
    <source>
        <dbReference type="SAM" id="MobiDB-lite"/>
    </source>
</evidence>
<comment type="caution">
    <text evidence="2">The sequence shown here is derived from an EMBL/GenBank/DDBJ whole genome shotgun (WGS) entry which is preliminary data.</text>
</comment>
<evidence type="ECO:0000313" key="2">
    <source>
        <dbReference type="EMBL" id="KAL3863400.1"/>
    </source>
</evidence>
<dbReference type="AlphaFoldDB" id="A0ABD3VPU6"/>
<protein>
    <submittedName>
        <fullName evidence="2">Uncharacterized protein</fullName>
    </submittedName>
</protein>
<organism evidence="2 3">
    <name type="scientific">Sinanodonta woodiana</name>
    <name type="common">Chinese pond mussel</name>
    <name type="synonym">Anodonta woodiana</name>
    <dbReference type="NCBI Taxonomy" id="1069815"/>
    <lineage>
        <taxon>Eukaryota</taxon>
        <taxon>Metazoa</taxon>
        <taxon>Spiralia</taxon>
        <taxon>Lophotrochozoa</taxon>
        <taxon>Mollusca</taxon>
        <taxon>Bivalvia</taxon>
        <taxon>Autobranchia</taxon>
        <taxon>Heteroconchia</taxon>
        <taxon>Palaeoheterodonta</taxon>
        <taxon>Unionida</taxon>
        <taxon>Unionoidea</taxon>
        <taxon>Unionidae</taxon>
        <taxon>Unioninae</taxon>
        <taxon>Sinanodonta</taxon>
    </lineage>
</organism>
<feature type="compositionally biased region" description="Basic and acidic residues" evidence="1">
    <location>
        <begin position="1"/>
        <end position="13"/>
    </location>
</feature>
<accession>A0ABD3VPU6</accession>
<dbReference type="EMBL" id="JBJQND010000010">
    <property type="protein sequence ID" value="KAL3863400.1"/>
    <property type="molecule type" value="Genomic_DNA"/>
</dbReference>
<reference evidence="2 3" key="1">
    <citation type="submission" date="2024-11" db="EMBL/GenBank/DDBJ databases">
        <title>Chromosome-level genome assembly of the freshwater bivalve Anodonta woodiana.</title>
        <authorList>
            <person name="Chen X."/>
        </authorList>
    </citation>
    <scope>NUCLEOTIDE SEQUENCE [LARGE SCALE GENOMIC DNA]</scope>
    <source>
        <strain evidence="2">MN2024</strain>
        <tissue evidence="2">Gills</tissue>
    </source>
</reference>
<proteinExistence type="predicted"/>
<feature type="region of interest" description="Disordered" evidence="1">
    <location>
        <begin position="1"/>
        <end position="22"/>
    </location>
</feature>
<gene>
    <name evidence="2" type="ORF">ACJMK2_005157</name>
</gene>
<sequence>MGTKQPDENETNIRGKRTRKANSTYLSLKNENTECIEPSHESINVDRITCRNNDIVHGEETGSTKQSVKKKRHPKHTKVNETNCIYLAWKCKTKELLENSGIIETQVIQLLKFYLNINYCHKDSKISDTFMTVTLIKKHVKLFYHPNDQNIDNYLSPSLEQHTFKKDRIKEFIKAGKVFTIETGNMNIKSIHLKIDDIKADYFVCGVSIELLFRFELFKHIKESKMLNVMRLYQGTLKKENIFALNLNSINAHLEFIHLFGTLGVTEKPEENNELEKNGIFLIYGRYSYKMTLYDFYITFYAVIGPIWLWYDDDKKPQNPPDGDIVNYTIPKDKNNQGSDYCKGLIDYASKDFFELCKLYFVGKHDLIQIHTTHNSDKNTVAEGTLALAMMTAESIRNHATVLTNFIMIKLNETNDVSVDEYLRQHPMLFGRTWTNRNKTGFNFKPKPKTLEREKYWFDQYQENVKDFPSETMMHIYNLIEYENRLT</sequence>
<evidence type="ECO:0000313" key="3">
    <source>
        <dbReference type="Proteomes" id="UP001634394"/>
    </source>
</evidence>